<dbReference type="Gene3D" id="1.10.3970.10">
    <property type="entry name" value="BSD domain"/>
    <property type="match status" value="1"/>
</dbReference>
<feature type="region of interest" description="Disordered" evidence="1">
    <location>
        <begin position="1"/>
        <end position="25"/>
    </location>
</feature>
<evidence type="ECO:0000259" key="2">
    <source>
        <dbReference type="PROSITE" id="PS50858"/>
    </source>
</evidence>
<dbReference type="EMBL" id="GDJX01026070">
    <property type="protein sequence ID" value="JAT41866.1"/>
    <property type="molecule type" value="Transcribed_RNA"/>
</dbReference>
<protein>
    <recommendedName>
        <fullName evidence="2">BSD domain-containing protein</fullName>
    </recommendedName>
</protein>
<dbReference type="PANTHER" id="PTHR31923">
    <property type="entry name" value="BSD DOMAIN-CONTAINING PROTEIN"/>
    <property type="match status" value="1"/>
</dbReference>
<feature type="region of interest" description="Disordered" evidence="1">
    <location>
        <begin position="336"/>
        <end position="403"/>
    </location>
</feature>
<name>A0A1D1XHL6_9ARAE</name>
<dbReference type="AlphaFoldDB" id="A0A1D1XHL6"/>
<accession>A0A1D1XHL6</accession>
<dbReference type="PANTHER" id="PTHR31923:SF9">
    <property type="entry name" value="BSD DOMAIN-CONTAINING PROTEIN"/>
    <property type="match status" value="1"/>
</dbReference>
<dbReference type="SUPFAM" id="SSF140383">
    <property type="entry name" value="BSD domain-like"/>
    <property type="match status" value="1"/>
</dbReference>
<reference evidence="3" key="1">
    <citation type="submission" date="2015-07" db="EMBL/GenBank/DDBJ databases">
        <title>Transcriptome Assembly of Anthurium amnicola.</title>
        <authorList>
            <person name="Suzuki J."/>
        </authorList>
    </citation>
    <scope>NUCLEOTIDE SEQUENCE</scope>
</reference>
<organism evidence="3">
    <name type="scientific">Anthurium amnicola</name>
    <dbReference type="NCBI Taxonomy" id="1678845"/>
    <lineage>
        <taxon>Eukaryota</taxon>
        <taxon>Viridiplantae</taxon>
        <taxon>Streptophyta</taxon>
        <taxon>Embryophyta</taxon>
        <taxon>Tracheophyta</taxon>
        <taxon>Spermatophyta</taxon>
        <taxon>Magnoliopsida</taxon>
        <taxon>Liliopsida</taxon>
        <taxon>Araceae</taxon>
        <taxon>Pothoideae</taxon>
        <taxon>Potheae</taxon>
        <taxon>Anthurium</taxon>
    </lineage>
</organism>
<dbReference type="SMART" id="SM00751">
    <property type="entry name" value="BSD"/>
    <property type="match status" value="1"/>
</dbReference>
<dbReference type="Pfam" id="PF03909">
    <property type="entry name" value="BSD"/>
    <property type="match status" value="1"/>
</dbReference>
<feature type="domain" description="BSD" evidence="2">
    <location>
        <begin position="170"/>
        <end position="215"/>
    </location>
</feature>
<sequence>MMARAGEWEEVALRRMGGSRGLREDLSEITRTLARQLRGVAAFLAPPPPIRPPPPPPPPSSSSPAALPPAAPSAPSSSPRSPSSRALVGVRSDLAEIGGGFKTGFAALSCLLRNSADNGGGGRKVGVGSRVSGVVGVTDEVLKFVEFLSGRPEEWVQCPVPLDCHFEMSDVRREHITSVERLVPSLAALKRRLCPSQISVSTFWKIYLFLLHPKLSQHDSELLSTLQIVEEMDRALQDLRNRIIKRLESSRADASPVTNETRGEIEEVETQVPGEVSPNSERTLSWVNAIEKENVEQWLEDVELLTSFDAWKQLGSEEEVFLSDPENDDHHLGLRRHTSSSSLEVVHISSPGSSNEWIPLRRNRSGLPPRSGRKPVRPLPHEQKMDGESSDWVDAGDSDSTLG</sequence>
<dbReference type="PROSITE" id="PS50858">
    <property type="entry name" value="BSD"/>
    <property type="match status" value="1"/>
</dbReference>
<feature type="region of interest" description="Disordered" evidence="1">
    <location>
        <begin position="40"/>
        <end position="85"/>
    </location>
</feature>
<feature type="compositionally biased region" description="Low complexity" evidence="1">
    <location>
        <begin position="73"/>
        <end position="85"/>
    </location>
</feature>
<proteinExistence type="predicted"/>
<evidence type="ECO:0000313" key="3">
    <source>
        <dbReference type="EMBL" id="JAT41866.1"/>
    </source>
</evidence>
<feature type="compositionally biased region" description="Acidic residues" evidence="1">
    <location>
        <begin position="388"/>
        <end position="397"/>
    </location>
</feature>
<gene>
    <name evidence="3" type="ORF">g.29523</name>
</gene>
<feature type="compositionally biased region" description="Pro residues" evidence="1">
    <location>
        <begin position="45"/>
        <end position="72"/>
    </location>
</feature>
<feature type="compositionally biased region" description="Low complexity" evidence="1">
    <location>
        <begin position="339"/>
        <end position="350"/>
    </location>
</feature>
<dbReference type="InterPro" id="IPR035925">
    <property type="entry name" value="BSD_dom_sf"/>
</dbReference>
<dbReference type="InterPro" id="IPR005607">
    <property type="entry name" value="BSD_dom"/>
</dbReference>
<evidence type="ECO:0000256" key="1">
    <source>
        <dbReference type="SAM" id="MobiDB-lite"/>
    </source>
</evidence>